<evidence type="ECO:0000256" key="4">
    <source>
        <dbReference type="ARBA" id="ARBA00022989"/>
    </source>
</evidence>
<dbReference type="Gene3D" id="3.30.460.20">
    <property type="entry name" value="CorA soluble domain-like"/>
    <property type="match status" value="1"/>
</dbReference>
<keyword evidence="4 6" id="KW-1133">Transmembrane helix</keyword>
<accession>A0AA48IA35</accession>
<evidence type="ECO:0000256" key="1">
    <source>
        <dbReference type="ARBA" id="ARBA00004141"/>
    </source>
</evidence>
<evidence type="ECO:0000256" key="3">
    <source>
        <dbReference type="ARBA" id="ARBA00022692"/>
    </source>
</evidence>
<dbReference type="EMBL" id="AP027925">
    <property type="protein sequence ID" value="BED92888.1"/>
    <property type="molecule type" value="Genomic_DNA"/>
</dbReference>
<dbReference type="Gene3D" id="1.20.58.340">
    <property type="entry name" value="Magnesium transport protein CorA, transmembrane region"/>
    <property type="match status" value="2"/>
</dbReference>
<sequence>MISYYKTSANAKIVGIDNYIDGCWVKCVAPNEEEIDYLISKFNLEPDFLKSSLDEEESSHIDYEEGTTLIVLDSPIVNKTEENFTYYTVPLSIMVTPVAVITVSLSENSIIEEFSEGLLRNVRTDLQSNFVLHIMLRMTSKYLQYLKQIDKITGHVEKELRKSMKNKELIQLLEIEKSLVYFSFSLKANNNTFQKLTRRNHMNLLEDDKNLLEDALIEIKQAIEMSEIYLNILSGTMDAYASIISNNLNIVMKVLASITLIISIPTVISGIYGMNNPDIPMMDYWWFPIVLSLILALISWYFLRKKDMI</sequence>
<dbReference type="InterPro" id="IPR002523">
    <property type="entry name" value="MgTranspt_CorA/ZnTranspt_ZntB"/>
</dbReference>
<name>A0AA48IA35_9FIRM</name>
<dbReference type="GO" id="GO:0016020">
    <property type="term" value="C:membrane"/>
    <property type="evidence" value="ECO:0007669"/>
    <property type="project" value="UniProtKB-SubCell"/>
</dbReference>
<dbReference type="SUPFAM" id="SSF144083">
    <property type="entry name" value="Magnesium transport protein CorA, transmembrane region"/>
    <property type="match status" value="1"/>
</dbReference>
<dbReference type="Pfam" id="PF01544">
    <property type="entry name" value="CorA"/>
    <property type="match status" value="1"/>
</dbReference>
<dbReference type="InterPro" id="IPR045861">
    <property type="entry name" value="CorA_cytoplasmic_dom"/>
</dbReference>
<keyword evidence="5 6" id="KW-0472">Membrane</keyword>
<dbReference type="AlphaFoldDB" id="A0AA48IA35"/>
<evidence type="ECO:0000313" key="7">
    <source>
        <dbReference type="EMBL" id="BED92888.1"/>
    </source>
</evidence>
<dbReference type="PANTHER" id="PTHR47891">
    <property type="entry name" value="TRANSPORTER-RELATED"/>
    <property type="match status" value="1"/>
</dbReference>
<evidence type="ECO:0000256" key="5">
    <source>
        <dbReference type="ARBA" id="ARBA00023136"/>
    </source>
</evidence>
<feature type="transmembrane region" description="Helical" evidence="6">
    <location>
        <begin position="284"/>
        <end position="303"/>
    </location>
</feature>
<gene>
    <name evidence="7" type="ORF">RsTaC01_0789</name>
</gene>
<dbReference type="InterPro" id="IPR047199">
    <property type="entry name" value="CorA-like"/>
</dbReference>
<evidence type="ECO:0000256" key="6">
    <source>
        <dbReference type="SAM" id="Phobius"/>
    </source>
</evidence>
<dbReference type="InterPro" id="IPR045863">
    <property type="entry name" value="CorA_TM1_TM2"/>
</dbReference>
<organism evidence="7">
    <name type="scientific">Candidatus Paraimprobicoccus trichonymphae</name>
    <dbReference type="NCBI Taxonomy" id="3033793"/>
    <lineage>
        <taxon>Bacteria</taxon>
        <taxon>Bacillati</taxon>
        <taxon>Bacillota</taxon>
        <taxon>Clostridia</taxon>
        <taxon>Candidatus Paraimprobicoccus</taxon>
    </lineage>
</organism>
<dbReference type="CDD" id="cd12827">
    <property type="entry name" value="EcCorA_ZntB-like_u2"/>
    <property type="match status" value="1"/>
</dbReference>
<dbReference type="KEGG" id="ptrh:RsTaC01_0789"/>
<comment type="subcellular location">
    <subcellularLocation>
        <location evidence="1">Membrane</location>
        <topology evidence="1">Multi-pass membrane protein</topology>
    </subcellularLocation>
</comment>
<reference evidence="7" key="1">
    <citation type="journal article" date="2023" name="ISME J.">
        <title>Emergence of putative energy parasites within Clostridia revealed by genome analysis of a novel endosymbiotic clade.</title>
        <authorList>
            <person name="Takahashi K."/>
            <person name="Kuwahara H."/>
            <person name="Horikawa Y."/>
            <person name="Izawa K."/>
            <person name="Kato D."/>
            <person name="Inagaki T."/>
            <person name="Yuki M."/>
            <person name="Ohkuma M."/>
            <person name="Hongoh Y."/>
        </authorList>
    </citation>
    <scope>NUCLEOTIDE SEQUENCE</scope>
    <source>
        <strain evidence="7">RsTa-C01</strain>
    </source>
</reference>
<comment type="similarity">
    <text evidence="2">Belongs to the CorA metal ion transporter (MIT) (TC 1.A.35) family.</text>
</comment>
<dbReference type="Proteomes" id="UP001335720">
    <property type="component" value="Chromosome"/>
</dbReference>
<dbReference type="GO" id="GO:0046873">
    <property type="term" value="F:metal ion transmembrane transporter activity"/>
    <property type="evidence" value="ECO:0007669"/>
    <property type="project" value="InterPro"/>
</dbReference>
<evidence type="ECO:0000256" key="2">
    <source>
        <dbReference type="ARBA" id="ARBA00009765"/>
    </source>
</evidence>
<keyword evidence="3 6" id="KW-0812">Transmembrane</keyword>
<dbReference type="PANTHER" id="PTHR47891:SF2">
    <property type="entry name" value="MAGNESIUM AND COBALT TRANSPORTER"/>
    <property type="match status" value="1"/>
</dbReference>
<feature type="transmembrane region" description="Helical" evidence="6">
    <location>
        <begin position="250"/>
        <end position="272"/>
    </location>
</feature>
<protein>
    <submittedName>
        <fullName evidence="7">Magnesium transporter CorA family protein</fullName>
    </submittedName>
</protein>
<proteinExistence type="inferred from homology"/>
<dbReference type="SUPFAM" id="SSF143865">
    <property type="entry name" value="CorA soluble domain-like"/>
    <property type="match status" value="1"/>
</dbReference>